<comment type="caution">
    <text evidence="3">The sequence shown here is derived from an EMBL/GenBank/DDBJ whole genome shotgun (WGS) entry which is preliminary data.</text>
</comment>
<sequence length="212" mass="24247">MSQPVHEPVAGINRESSLPTYEEVCSTSRVEIGFEGALTRATAPCLIFSITGVVVFCYLFTVVGLLRIEVENKILTIHRSYDKKINYLNAQLKDANRTYEKEIISLLRARDVADIEKQKLNSKIEELRSGIDTVIDEREQLRKKLYEVIGQREQLYWQLVKAGLTPVYDIMASTTDRSSQESKKVTTSLYDTLFHVLLSYCNINAAHFKNYT</sequence>
<keyword evidence="4" id="KW-1185">Reference proteome</keyword>
<accession>A0A232EXR0</accession>
<keyword evidence="2" id="KW-1133">Transmembrane helix</keyword>
<keyword evidence="2" id="KW-0812">Transmembrane</keyword>
<feature type="coiled-coil region" evidence="1">
    <location>
        <begin position="89"/>
        <end position="144"/>
    </location>
</feature>
<evidence type="ECO:0000313" key="3">
    <source>
        <dbReference type="EMBL" id="OXU23087.1"/>
    </source>
</evidence>
<keyword evidence="1" id="KW-0175">Coiled coil</keyword>
<protein>
    <submittedName>
        <fullName evidence="3">Uncharacterized protein</fullName>
    </submittedName>
</protein>
<keyword evidence="2" id="KW-0472">Membrane</keyword>
<organism evidence="3 4">
    <name type="scientific">Trichomalopsis sarcophagae</name>
    <dbReference type="NCBI Taxonomy" id="543379"/>
    <lineage>
        <taxon>Eukaryota</taxon>
        <taxon>Metazoa</taxon>
        <taxon>Ecdysozoa</taxon>
        <taxon>Arthropoda</taxon>
        <taxon>Hexapoda</taxon>
        <taxon>Insecta</taxon>
        <taxon>Pterygota</taxon>
        <taxon>Neoptera</taxon>
        <taxon>Endopterygota</taxon>
        <taxon>Hymenoptera</taxon>
        <taxon>Apocrita</taxon>
        <taxon>Proctotrupomorpha</taxon>
        <taxon>Chalcidoidea</taxon>
        <taxon>Pteromalidae</taxon>
        <taxon>Pteromalinae</taxon>
        <taxon>Trichomalopsis</taxon>
    </lineage>
</organism>
<feature type="transmembrane region" description="Helical" evidence="2">
    <location>
        <begin position="46"/>
        <end position="66"/>
    </location>
</feature>
<reference evidence="3 4" key="1">
    <citation type="journal article" date="2017" name="Curr. Biol.">
        <title>The Evolution of Venom by Co-option of Single-Copy Genes.</title>
        <authorList>
            <person name="Martinson E.O."/>
            <person name="Mrinalini"/>
            <person name="Kelkar Y.D."/>
            <person name="Chang C.H."/>
            <person name="Werren J.H."/>
        </authorList>
    </citation>
    <scope>NUCLEOTIDE SEQUENCE [LARGE SCALE GENOMIC DNA]</scope>
    <source>
        <strain evidence="3 4">Alberta</strain>
        <tissue evidence="3">Whole body</tissue>
    </source>
</reference>
<name>A0A232EXR0_9HYME</name>
<dbReference type="Proteomes" id="UP000215335">
    <property type="component" value="Unassembled WGS sequence"/>
</dbReference>
<evidence type="ECO:0000313" key="4">
    <source>
        <dbReference type="Proteomes" id="UP000215335"/>
    </source>
</evidence>
<evidence type="ECO:0000256" key="1">
    <source>
        <dbReference type="SAM" id="Coils"/>
    </source>
</evidence>
<dbReference type="EMBL" id="NNAY01001734">
    <property type="protein sequence ID" value="OXU23087.1"/>
    <property type="molecule type" value="Genomic_DNA"/>
</dbReference>
<proteinExistence type="predicted"/>
<dbReference type="AlphaFoldDB" id="A0A232EXR0"/>
<gene>
    <name evidence="3" type="ORF">TSAR_015010</name>
</gene>
<evidence type="ECO:0000256" key="2">
    <source>
        <dbReference type="SAM" id="Phobius"/>
    </source>
</evidence>